<comment type="caution">
    <text evidence="14">The sequence shown here is derived from an EMBL/GenBank/DDBJ whole genome shotgun (WGS) entry which is preliminary data.</text>
</comment>
<dbReference type="RefSeq" id="WP_319974359.1">
    <property type="nucleotide sequence ID" value="NZ_JAXAVU010000004.1"/>
</dbReference>
<evidence type="ECO:0000313" key="14">
    <source>
        <dbReference type="EMBL" id="MDX8142052.1"/>
    </source>
</evidence>
<evidence type="ECO:0000256" key="8">
    <source>
        <dbReference type="ARBA" id="ARBA00023163"/>
    </source>
</evidence>
<evidence type="ECO:0000256" key="4">
    <source>
        <dbReference type="ARBA" id="ARBA00022692"/>
    </source>
</evidence>
<dbReference type="PANTHER" id="PTHR37461">
    <property type="entry name" value="ANTI-SIGMA-K FACTOR RSKA"/>
    <property type="match status" value="1"/>
</dbReference>
<keyword evidence="6" id="KW-0805">Transcription regulation</keyword>
<evidence type="ECO:0000313" key="15">
    <source>
        <dbReference type="Proteomes" id="UP001285352"/>
    </source>
</evidence>
<evidence type="ECO:0000256" key="9">
    <source>
        <dbReference type="ARBA" id="ARBA00029829"/>
    </source>
</evidence>
<dbReference type="Proteomes" id="UP001285352">
    <property type="component" value="Unassembled WGS sequence"/>
</dbReference>
<evidence type="ECO:0000256" key="2">
    <source>
        <dbReference type="ARBA" id="ARBA00004236"/>
    </source>
</evidence>
<dbReference type="Pfam" id="PF10099">
    <property type="entry name" value="RskA_C"/>
    <property type="match status" value="1"/>
</dbReference>
<reference evidence="14 15" key="1">
    <citation type="submission" date="2023-11" db="EMBL/GenBank/DDBJ databases">
        <title>Lentzea sokolovensis, sp. nov., Lentzea kristufkii, sp. nov., and Lentzea miocenensis, sp. nov., rare actinobacteria from Sokolov Coal Basin, Miocene lacustrine sediment, Czech Republic.</title>
        <authorList>
            <person name="Lara A."/>
            <person name="Kotroba L."/>
            <person name="Nouioui I."/>
            <person name="Neumann-Schaal M."/>
            <person name="Mast Y."/>
            <person name="Chronakova A."/>
        </authorList>
    </citation>
    <scope>NUCLEOTIDE SEQUENCE [LARGE SCALE GENOMIC DNA]</scope>
    <source>
        <strain evidence="14 15">BCCO 10_0061</strain>
    </source>
</reference>
<evidence type="ECO:0000256" key="7">
    <source>
        <dbReference type="ARBA" id="ARBA00023136"/>
    </source>
</evidence>
<dbReference type="Pfam" id="PF13490">
    <property type="entry name" value="zf-HC2"/>
    <property type="match status" value="1"/>
</dbReference>
<keyword evidence="3" id="KW-1003">Cell membrane</keyword>
<protein>
    <recommendedName>
        <fullName evidence="10">Regulator of SigK</fullName>
    </recommendedName>
    <alternativeName>
        <fullName evidence="9">Sigma-K anti-sigma factor RskA</fullName>
    </alternativeName>
</protein>
<keyword evidence="15" id="KW-1185">Reference proteome</keyword>
<evidence type="ECO:0000256" key="11">
    <source>
        <dbReference type="SAM" id="Phobius"/>
    </source>
</evidence>
<dbReference type="EMBL" id="JAXAVU010000004">
    <property type="protein sequence ID" value="MDX8142052.1"/>
    <property type="molecule type" value="Genomic_DNA"/>
</dbReference>
<keyword evidence="8" id="KW-0804">Transcription</keyword>
<evidence type="ECO:0000259" key="13">
    <source>
        <dbReference type="Pfam" id="PF13490"/>
    </source>
</evidence>
<dbReference type="PANTHER" id="PTHR37461:SF1">
    <property type="entry name" value="ANTI-SIGMA-K FACTOR RSKA"/>
    <property type="match status" value="1"/>
</dbReference>
<dbReference type="InterPro" id="IPR051474">
    <property type="entry name" value="Anti-sigma-K/W_factor"/>
</dbReference>
<evidence type="ECO:0000256" key="5">
    <source>
        <dbReference type="ARBA" id="ARBA00022989"/>
    </source>
</evidence>
<organism evidence="14 15">
    <name type="scientific">Lentzea sokolovensis</name>
    <dbReference type="NCBI Taxonomy" id="3095429"/>
    <lineage>
        <taxon>Bacteria</taxon>
        <taxon>Bacillati</taxon>
        <taxon>Actinomycetota</taxon>
        <taxon>Actinomycetes</taxon>
        <taxon>Pseudonocardiales</taxon>
        <taxon>Pseudonocardiaceae</taxon>
        <taxon>Lentzea</taxon>
    </lineage>
</organism>
<evidence type="ECO:0000256" key="3">
    <source>
        <dbReference type="ARBA" id="ARBA00022475"/>
    </source>
</evidence>
<comment type="subcellular location">
    <subcellularLocation>
        <location evidence="2">Cell membrane</location>
    </subcellularLocation>
    <subcellularLocation>
        <location evidence="1">Membrane</location>
        <topology evidence="1">Single-pass membrane protein</topology>
    </subcellularLocation>
</comment>
<feature type="transmembrane region" description="Helical" evidence="11">
    <location>
        <begin position="100"/>
        <end position="121"/>
    </location>
</feature>
<evidence type="ECO:0000259" key="12">
    <source>
        <dbReference type="Pfam" id="PF10099"/>
    </source>
</evidence>
<dbReference type="InterPro" id="IPR041916">
    <property type="entry name" value="Anti_sigma_zinc_sf"/>
</dbReference>
<proteinExistence type="predicted"/>
<gene>
    <name evidence="14" type="ORF">SK854_08020</name>
</gene>
<keyword evidence="7 11" id="KW-0472">Membrane</keyword>
<dbReference type="InterPro" id="IPR027383">
    <property type="entry name" value="Znf_put"/>
</dbReference>
<evidence type="ECO:0000256" key="10">
    <source>
        <dbReference type="ARBA" id="ARBA00030803"/>
    </source>
</evidence>
<accession>A0ABU4US93</accession>
<name>A0ABU4US93_9PSEU</name>
<feature type="domain" description="Putative zinc-finger" evidence="13">
    <location>
        <begin position="16"/>
        <end position="42"/>
    </location>
</feature>
<dbReference type="Gene3D" id="1.10.10.1320">
    <property type="entry name" value="Anti-sigma factor, zinc-finger domain"/>
    <property type="match status" value="1"/>
</dbReference>
<evidence type="ECO:0000256" key="1">
    <source>
        <dbReference type="ARBA" id="ARBA00004167"/>
    </source>
</evidence>
<dbReference type="InterPro" id="IPR018764">
    <property type="entry name" value="RskA_C"/>
</dbReference>
<keyword evidence="5 11" id="KW-1133">Transmembrane helix</keyword>
<keyword evidence="4 11" id="KW-0812">Transmembrane</keyword>
<evidence type="ECO:0000256" key="6">
    <source>
        <dbReference type="ARBA" id="ARBA00023015"/>
    </source>
</evidence>
<sequence length="241" mass="24706">MKPGRTRAINPHLLTGAHALGALPDAERVEFEAHLGVCPGCADEVAGLSEAAARLAGAVAHVVPSALRPRLLNAARHVRQVPPDSEITTVFSRRQGFRHAAALISAACVAAAAVAGVHGALTASRIAPVVVSPRTQTGDLLAAPDLRLVTSAAGTAAMSRGRDEMLFLADGLRTLPRGRVYQLWLVDRHGPRSAGTLRPAGTAMSLLVTGIAGVGEALLTVEPLGGSPGPTSAPVLTLDLH</sequence>
<feature type="domain" description="Anti-sigma K factor RskA C-terminal" evidence="12">
    <location>
        <begin position="106"/>
        <end position="235"/>
    </location>
</feature>